<protein>
    <submittedName>
        <fullName evidence="4">Putative cell division protein FtsN</fullName>
    </submittedName>
</protein>
<keyword evidence="4" id="KW-0132">Cell division</keyword>
<reference evidence="4 5" key="1">
    <citation type="submission" date="2009-02" db="EMBL/GenBank/DDBJ databases">
        <title>The Genome Sequence of Oxalobacter formigenes OXCC13.</title>
        <authorList>
            <consortium name="The Broad Institute Genome Sequencing Platform"/>
            <person name="Ward D."/>
            <person name="Young S.K."/>
            <person name="Kodira C.D."/>
            <person name="Zeng Q."/>
            <person name="Koehrsen M."/>
            <person name="Alvarado L."/>
            <person name="Berlin A."/>
            <person name="Borenstein D."/>
            <person name="Chen Z."/>
            <person name="Engels R."/>
            <person name="Freedman E."/>
            <person name="Gellesch M."/>
            <person name="Goldberg J."/>
            <person name="Griggs A."/>
            <person name="Gujja S."/>
            <person name="Heiman D."/>
            <person name="Hepburn T."/>
            <person name="Howarth C."/>
            <person name="Jen D."/>
            <person name="Larson L."/>
            <person name="Lewis B."/>
            <person name="Mehta T."/>
            <person name="Park D."/>
            <person name="Pearson M."/>
            <person name="Roberts A."/>
            <person name="Saif S."/>
            <person name="Shea T."/>
            <person name="Shenoy N."/>
            <person name="Sisk P."/>
            <person name="Stolte C."/>
            <person name="Sykes S."/>
            <person name="Walk T."/>
            <person name="White J."/>
            <person name="Yandava C."/>
            <person name="Allison M.J."/>
            <person name="Lander E."/>
            <person name="Nusbaum C."/>
            <person name="Galagan J."/>
            <person name="Birren B."/>
        </authorList>
    </citation>
    <scope>NUCLEOTIDE SEQUENCE [LARGE SCALE GENOMIC DNA]</scope>
    <source>
        <strain evidence="4 5">OXCC13</strain>
    </source>
</reference>
<name>C3XC90_OXAFO</name>
<feature type="domain" description="SPOR" evidence="3">
    <location>
        <begin position="124"/>
        <end position="202"/>
    </location>
</feature>
<keyword evidence="5" id="KW-1185">Reference proteome</keyword>
<dbReference type="InterPro" id="IPR052521">
    <property type="entry name" value="Cell_div_SPOR-domain"/>
</dbReference>
<keyword evidence="4" id="KW-0131">Cell cycle</keyword>
<dbReference type="OrthoDB" id="7063246at2"/>
<evidence type="ECO:0000313" key="5">
    <source>
        <dbReference type="Proteomes" id="UP000005089"/>
    </source>
</evidence>
<feature type="compositionally biased region" description="Low complexity" evidence="1">
    <location>
        <begin position="51"/>
        <end position="63"/>
    </location>
</feature>
<dbReference type="PANTHER" id="PTHR38687:SF1">
    <property type="entry name" value="CELL DIVISION PROTEIN DEDD"/>
    <property type="match status" value="1"/>
</dbReference>
<dbReference type="GO" id="GO:0032153">
    <property type="term" value="C:cell division site"/>
    <property type="evidence" value="ECO:0007669"/>
    <property type="project" value="TreeGrafter"/>
</dbReference>
<feature type="region of interest" description="Disordered" evidence="1">
    <location>
        <begin position="40"/>
        <end position="106"/>
    </location>
</feature>
<evidence type="ECO:0000256" key="2">
    <source>
        <dbReference type="SAM" id="Phobius"/>
    </source>
</evidence>
<dbReference type="GeneID" id="77134150"/>
<dbReference type="GO" id="GO:0032506">
    <property type="term" value="P:cytokinetic process"/>
    <property type="evidence" value="ECO:0007669"/>
    <property type="project" value="TreeGrafter"/>
</dbReference>
<dbReference type="HOGENOM" id="CLU_076835_1_0_4"/>
<keyword evidence="2" id="KW-1133">Transmembrane helix</keyword>
<feature type="transmembrane region" description="Helical" evidence="2">
    <location>
        <begin position="12"/>
        <end position="33"/>
    </location>
</feature>
<dbReference type="STRING" id="847.BRW83_0242"/>
<evidence type="ECO:0000313" key="4">
    <source>
        <dbReference type="EMBL" id="EEO30816.1"/>
    </source>
</evidence>
<dbReference type="eggNOG" id="COG3087">
    <property type="taxonomic scope" value="Bacteria"/>
</dbReference>
<dbReference type="Gene3D" id="3.30.70.1070">
    <property type="entry name" value="Sporulation related repeat"/>
    <property type="match status" value="1"/>
</dbReference>
<dbReference type="InterPro" id="IPR007730">
    <property type="entry name" value="SPOR-like_dom"/>
</dbReference>
<keyword evidence="2" id="KW-0472">Membrane</keyword>
<sequence length="202" mass="21164">MMNLKNQKGGTFLGFIIGLITGLVIAVIVALLITRTPIPFAGRQDKPESAPVPATATTPATDPNQALYGKDAKPATDAATAPVTTGMNGATVTTPANNTGSAAVSTEEKDPIAAAIKQKETAKAEDKSVYWLQAGAFKNRTDAENMRGNLALLGFESSISEATSNNGKVYRVRLGPYKSSNVNSAHSKLTQNGIKTTITRTK</sequence>
<dbReference type="GO" id="GO:0030428">
    <property type="term" value="C:cell septum"/>
    <property type="evidence" value="ECO:0007669"/>
    <property type="project" value="TreeGrafter"/>
</dbReference>
<dbReference type="RefSeq" id="WP_005882292.1">
    <property type="nucleotide sequence ID" value="NZ_CP019430.1"/>
</dbReference>
<dbReference type="AlphaFoldDB" id="C3XC90"/>
<dbReference type="Proteomes" id="UP000005089">
    <property type="component" value="Unassembled WGS sequence"/>
</dbReference>
<evidence type="ECO:0000259" key="3">
    <source>
        <dbReference type="PROSITE" id="PS51724"/>
    </source>
</evidence>
<dbReference type="SUPFAM" id="SSF110997">
    <property type="entry name" value="Sporulation related repeat"/>
    <property type="match status" value="1"/>
</dbReference>
<evidence type="ECO:0000256" key="1">
    <source>
        <dbReference type="SAM" id="MobiDB-lite"/>
    </source>
</evidence>
<dbReference type="Pfam" id="PF05036">
    <property type="entry name" value="SPOR"/>
    <property type="match status" value="1"/>
</dbReference>
<proteinExistence type="predicted"/>
<dbReference type="PROSITE" id="PS51724">
    <property type="entry name" value="SPOR"/>
    <property type="match status" value="1"/>
</dbReference>
<dbReference type="GO" id="GO:0042834">
    <property type="term" value="F:peptidoglycan binding"/>
    <property type="evidence" value="ECO:0007669"/>
    <property type="project" value="InterPro"/>
</dbReference>
<accession>C3XC90</accession>
<dbReference type="InterPro" id="IPR036680">
    <property type="entry name" value="SPOR-like_sf"/>
</dbReference>
<organism evidence="4 5">
    <name type="scientific">Oxalobacter formigenes OXCC13</name>
    <dbReference type="NCBI Taxonomy" id="556269"/>
    <lineage>
        <taxon>Bacteria</taxon>
        <taxon>Pseudomonadati</taxon>
        <taxon>Pseudomonadota</taxon>
        <taxon>Betaproteobacteria</taxon>
        <taxon>Burkholderiales</taxon>
        <taxon>Oxalobacteraceae</taxon>
        <taxon>Oxalobacter</taxon>
    </lineage>
</organism>
<dbReference type="EMBL" id="GG658170">
    <property type="protein sequence ID" value="EEO30816.1"/>
    <property type="molecule type" value="Genomic_DNA"/>
</dbReference>
<dbReference type="PANTHER" id="PTHR38687">
    <property type="entry name" value="CELL DIVISION PROTEIN DEDD-RELATED"/>
    <property type="match status" value="1"/>
</dbReference>
<feature type="compositionally biased region" description="Polar residues" evidence="1">
    <location>
        <begin position="83"/>
        <end position="104"/>
    </location>
</feature>
<keyword evidence="2" id="KW-0812">Transmembrane</keyword>
<gene>
    <name evidence="4" type="ORF">OFBG_01844</name>
</gene>